<reference evidence="1" key="1">
    <citation type="submission" date="2020-04" db="EMBL/GenBank/DDBJ databases">
        <authorList>
            <person name="Chiriac C."/>
            <person name="Salcher M."/>
            <person name="Ghai R."/>
            <person name="Kavagutti S V."/>
        </authorList>
    </citation>
    <scope>NUCLEOTIDE SEQUENCE</scope>
</reference>
<sequence length="62" mass="6732">MVIYLSHPVHGTKVAISEVEAAADEKNGWSRYNPDTPAEAAPVVNELAARRRGRPPKYASEG</sequence>
<dbReference type="InterPro" id="IPR017956">
    <property type="entry name" value="AT_hook_DNA-bd_motif"/>
</dbReference>
<dbReference type="GO" id="GO:0003677">
    <property type="term" value="F:DNA binding"/>
    <property type="evidence" value="ECO:0007669"/>
    <property type="project" value="UniProtKB-KW"/>
</dbReference>
<name>A0A6J5NQN4_9CAUD</name>
<protein>
    <submittedName>
        <fullName evidence="1">AT hook, DNA-binding motif</fullName>
    </submittedName>
</protein>
<gene>
    <name evidence="1" type="ORF">UFOVP761_45</name>
</gene>
<accession>A0A6J5NQN4</accession>
<keyword evidence="1" id="KW-0238">DNA-binding</keyword>
<evidence type="ECO:0000313" key="1">
    <source>
        <dbReference type="EMBL" id="CAB4161689.1"/>
    </source>
</evidence>
<proteinExistence type="predicted"/>
<dbReference type="EMBL" id="LR796718">
    <property type="protein sequence ID" value="CAB4161689.1"/>
    <property type="molecule type" value="Genomic_DNA"/>
</dbReference>
<dbReference type="Pfam" id="PF02178">
    <property type="entry name" value="AT_hook"/>
    <property type="match status" value="1"/>
</dbReference>
<organism evidence="1">
    <name type="scientific">uncultured Caudovirales phage</name>
    <dbReference type="NCBI Taxonomy" id="2100421"/>
    <lineage>
        <taxon>Viruses</taxon>
        <taxon>Duplodnaviria</taxon>
        <taxon>Heunggongvirae</taxon>
        <taxon>Uroviricota</taxon>
        <taxon>Caudoviricetes</taxon>
        <taxon>Peduoviridae</taxon>
        <taxon>Maltschvirus</taxon>
        <taxon>Maltschvirus maltsch</taxon>
    </lineage>
</organism>